<evidence type="ECO:0000313" key="7">
    <source>
        <dbReference type="EMBL" id="GAH00634.1"/>
    </source>
</evidence>
<organism evidence="7">
    <name type="scientific">marine sediment metagenome</name>
    <dbReference type="NCBI Taxonomy" id="412755"/>
    <lineage>
        <taxon>unclassified sequences</taxon>
        <taxon>metagenomes</taxon>
        <taxon>ecological metagenomes</taxon>
    </lineage>
</organism>
<sequence length="221" mass="25451">VMNIIEDEYQKIIEFYPNAILEDARISQVKIPLKDNFFLKINYKNYPKKPIVNIISKDDRVYRKVDKIIPLLNRWEKKNPPSIVDLINEILTFINNLDSKEIKIKKELLNGLLALCKNQHPREILGLLRIIDGIVIEFILPPGAITSNTSGLFIPSRLGFDSTLKGSIHSHPSGNPNPSLTDINHVFKTKQFNFIIASPYNLRSIKCFNNKGREIEFRILD</sequence>
<keyword evidence="3" id="KW-0378">Hydrolase</keyword>
<evidence type="ECO:0000256" key="4">
    <source>
        <dbReference type="ARBA" id="ARBA00022833"/>
    </source>
</evidence>
<evidence type="ECO:0000256" key="2">
    <source>
        <dbReference type="ARBA" id="ARBA00022723"/>
    </source>
</evidence>
<feature type="non-terminal residue" evidence="7">
    <location>
        <position position="1"/>
    </location>
</feature>
<dbReference type="EMBL" id="BART01021469">
    <property type="protein sequence ID" value="GAH00634.1"/>
    <property type="molecule type" value="Genomic_DNA"/>
</dbReference>
<evidence type="ECO:0000256" key="1">
    <source>
        <dbReference type="ARBA" id="ARBA00022670"/>
    </source>
</evidence>
<keyword evidence="2" id="KW-0479">Metal-binding</keyword>
<evidence type="ECO:0000256" key="5">
    <source>
        <dbReference type="ARBA" id="ARBA00023049"/>
    </source>
</evidence>
<evidence type="ECO:0000256" key="3">
    <source>
        <dbReference type="ARBA" id="ARBA00022801"/>
    </source>
</evidence>
<dbReference type="GO" id="GO:0008237">
    <property type="term" value="F:metallopeptidase activity"/>
    <property type="evidence" value="ECO:0007669"/>
    <property type="project" value="UniProtKB-KW"/>
</dbReference>
<dbReference type="GO" id="GO:0046872">
    <property type="term" value="F:metal ion binding"/>
    <property type="evidence" value="ECO:0007669"/>
    <property type="project" value="UniProtKB-KW"/>
</dbReference>
<keyword evidence="4" id="KW-0862">Zinc</keyword>
<evidence type="ECO:0000259" key="6">
    <source>
        <dbReference type="Pfam" id="PF14464"/>
    </source>
</evidence>
<keyword evidence="1" id="KW-0645">Protease</keyword>
<dbReference type="InterPro" id="IPR028090">
    <property type="entry name" value="JAB_dom_prok"/>
</dbReference>
<feature type="domain" description="JAB" evidence="6">
    <location>
        <begin position="107"/>
        <end position="205"/>
    </location>
</feature>
<dbReference type="Gene3D" id="3.40.140.10">
    <property type="entry name" value="Cytidine Deaminase, domain 2"/>
    <property type="match status" value="1"/>
</dbReference>
<dbReference type="GO" id="GO:0006508">
    <property type="term" value="P:proteolysis"/>
    <property type="evidence" value="ECO:0007669"/>
    <property type="project" value="UniProtKB-KW"/>
</dbReference>
<reference evidence="7" key="1">
    <citation type="journal article" date="2014" name="Front. Microbiol.">
        <title>High frequency of phylogenetically diverse reductive dehalogenase-homologous genes in deep subseafloor sedimentary metagenomes.</title>
        <authorList>
            <person name="Kawai M."/>
            <person name="Futagami T."/>
            <person name="Toyoda A."/>
            <person name="Takaki Y."/>
            <person name="Nishi S."/>
            <person name="Hori S."/>
            <person name="Arai W."/>
            <person name="Tsubouchi T."/>
            <person name="Morono Y."/>
            <person name="Uchiyama I."/>
            <person name="Ito T."/>
            <person name="Fujiyama A."/>
            <person name="Inagaki F."/>
            <person name="Takami H."/>
        </authorList>
    </citation>
    <scope>NUCLEOTIDE SEQUENCE</scope>
    <source>
        <strain evidence="7">Expedition CK06-06</strain>
    </source>
</reference>
<protein>
    <recommendedName>
        <fullName evidence="6">JAB domain-containing protein</fullName>
    </recommendedName>
</protein>
<dbReference type="SUPFAM" id="SSF102712">
    <property type="entry name" value="JAB1/MPN domain"/>
    <property type="match status" value="1"/>
</dbReference>
<dbReference type="AlphaFoldDB" id="X1D6B7"/>
<proteinExistence type="predicted"/>
<comment type="caution">
    <text evidence="7">The sequence shown here is derived from an EMBL/GenBank/DDBJ whole genome shotgun (WGS) entry which is preliminary data.</text>
</comment>
<dbReference type="Pfam" id="PF14464">
    <property type="entry name" value="Prok-JAB"/>
    <property type="match status" value="1"/>
</dbReference>
<keyword evidence="5" id="KW-0482">Metalloprotease</keyword>
<accession>X1D6B7</accession>
<gene>
    <name evidence="7" type="ORF">S01H4_39593</name>
</gene>
<name>X1D6B7_9ZZZZ</name>